<dbReference type="Gene3D" id="1.10.443.10">
    <property type="entry name" value="Intergrase catalytic core"/>
    <property type="match status" value="1"/>
</dbReference>
<dbReference type="GO" id="GO:0003677">
    <property type="term" value="F:DNA binding"/>
    <property type="evidence" value="ECO:0007669"/>
    <property type="project" value="UniProtKB-KW"/>
</dbReference>
<feature type="domain" description="Tyr recombinase" evidence="4">
    <location>
        <begin position="195"/>
        <end position="367"/>
    </location>
</feature>
<dbReference type="GO" id="GO:0006310">
    <property type="term" value="P:DNA recombination"/>
    <property type="evidence" value="ECO:0007669"/>
    <property type="project" value="UniProtKB-KW"/>
</dbReference>
<evidence type="ECO:0000256" key="2">
    <source>
        <dbReference type="ARBA" id="ARBA00023125"/>
    </source>
</evidence>
<evidence type="ECO:0000259" key="4">
    <source>
        <dbReference type="PROSITE" id="PS51898"/>
    </source>
</evidence>
<keyword evidence="2" id="KW-0238">DNA-binding</keyword>
<keyword evidence="3" id="KW-0233">DNA recombination</keyword>
<dbReference type="Gene3D" id="1.10.150.130">
    <property type="match status" value="1"/>
</dbReference>
<comment type="similarity">
    <text evidence="1">Belongs to the 'phage' integrase family.</text>
</comment>
<proteinExistence type="inferred from homology"/>
<dbReference type="AlphaFoldDB" id="A0A1I5CUJ8"/>
<evidence type="ECO:0000313" key="5">
    <source>
        <dbReference type="EMBL" id="SFN90633.1"/>
    </source>
</evidence>
<dbReference type="InterPro" id="IPR050090">
    <property type="entry name" value="Tyrosine_recombinase_XerCD"/>
</dbReference>
<sequence>MNAITLKPFTHKSQSCIAIKFEFNASVKAYLKSIEGVTWSQTHGTYYMAHSSQNKQRLYKALRLKNYYVDYSALTTNKVTTKPKGQYTPVRLPKLDDPLKTNLTSYKKWLEQKRLSNNTIHTYVEVTAFFLRYVQLKNLPISVRLIEQFNYDFIVKPNKSISYQNQCISGIKKYLEYTGFVLTTLNIERPKKAKKLPEILSSYEVKTMLDSILNLKHKTLLSLVYSAGLRIGEALSIRITDIDSKRMVIHIKSAKGKKDRYTLLSKNFLDLLRLYYKAYKPKDLLFEGQDGTLYSRSSAQSILKTAAKKANIKKPITLHTLRHSFATHLLENGTDIRYIQTLLGHSSPKTTMIYTHVSETSIRNIKNPFDNM</sequence>
<dbReference type="SUPFAM" id="SSF56349">
    <property type="entry name" value="DNA breaking-rejoining enzymes"/>
    <property type="match status" value="1"/>
</dbReference>
<accession>A0A1I5CUJ8</accession>
<dbReference type="InterPro" id="IPR002104">
    <property type="entry name" value="Integrase_catalytic"/>
</dbReference>
<dbReference type="GO" id="GO:0015074">
    <property type="term" value="P:DNA integration"/>
    <property type="evidence" value="ECO:0007669"/>
    <property type="project" value="InterPro"/>
</dbReference>
<gene>
    <name evidence="5" type="ORF">SAMN04487989_1062</name>
</gene>
<reference evidence="6" key="1">
    <citation type="submission" date="2016-10" db="EMBL/GenBank/DDBJ databases">
        <authorList>
            <person name="Varghese N."/>
            <person name="Submissions S."/>
        </authorList>
    </citation>
    <scope>NUCLEOTIDE SEQUENCE [LARGE SCALE GENOMIC DNA]</scope>
    <source>
        <strain evidence="6">DSM 23925</strain>
    </source>
</reference>
<dbReference type="PANTHER" id="PTHR30349:SF41">
    <property type="entry name" value="INTEGRASE_RECOMBINASE PROTEIN MJ0367-RELATED"/>
    <property type="match status" value="1"/>
</dbReference>
<dbReference type="Proteomes" id="UP000198705">
    <property type="component" value="Unassembled WGS sequence"/>
</dbReference>
<dbReference type="RefSeq" id="WP_092209148.1">
    <property type="nucleotide sequence ID" value="NZ_FOVN01000006.1"/>
</dbReference>
<dbReference type="OrthoDB" id="9801717at2"/>
<dbReference type="PROSITE" id="PS51898">
    <property type="entry name" value="TYR_RECOMBINASE"/>
    <property type="match status" value="1"/>
</dbReference>
<evidence type="ECO:0000313" key="6">
    <source>
        <dbReference type="Proteomes" id="UP000198705"/>
    </source>
</evidence>
<organism evidence="5 6">
    <name type="scientific">Bizionia echini</name>
    <dbReference type="NCBI Taxonomy" id="649333"/>
    <lineage>
        <taxon>Bacteria</taxon>
        <taxon>Pseudomonadati</taxon>
        <taxon>Bacteroidota</taxon>
        <taxon>Flavobacteriia</taxon>
        <taxon>Flavobacteriales</taxon>
        <taxon>Flavobacteriaceae</taxon>
        <taxon>Bizionia</taxon>
    </lineage>
</organism>
<dbReference type="EMBL" id="FOVN01000006">
    <property type="protein sequence ID" value="SFN90633.1"/>
    <property type="molecule type" value="Genomic_DNA"/>
</dbReference>
<evidence type="ECO:0000256" key="3">
    <source>
        <dbReference type="ARBA" id="ARBA00023172"/>
    </source>
</evidence>
<dbReference type="Pfam" id="PF00589">
    <property type="entry name" value="Phage_integrase"/>
    <property type="match status" value="1"/>
</dbReference>
<dbReference type="InterPro" id="IPR011010">
    <property type="entry name" value="DNA_brk_join_enz"/>
</dbReference>
<keyword evidence="6" id="KW-1185">Reference proteome</keyword>
<dbReference type="STRING" id="649333.SAMN04487989_1062"/>
<name>A0A1I5CUJ8_9FLAO</name>
<protein>
    <submittedName>
        <fullName evidence="5">Site-specific recombinase XerD</fullName>
    </submittedName>
</protein>
<dbReference type="InterPro" id="IPR010998">
    <property type="entry name" value="Integrase_recombinase_N"/>
</dbReference>
<evidence type="ECO:0000256" key="1">
    <source>
        <dbReference type="ARBA" id="ARBA00008857"/>
    </source>
</evidence>
<dbReference type="PANTHER" id="PTHR30349">
    <property type="entry name" value="PHAGE INTEGRASE-RELATED"/>
    <property type="match status" value="1"/>
</dbReference>
<dbReference type="InterPro" id="IPR013762">
    <property type="entry name" value="Integrase-like_cat_sf"/>
</dbReference>